<keyword evidence="4 8" id="KW-0819">tRNA processing</keyword>
<protein>
    <recommendedName>
        <fullName evidence="8">tRNA(Ile)-lysidine synthase</fullName>
        <ecNumber evidence="8">6.3.4.19</ecNumber>
    </recommendedName>
    <alternativeName>
        <fullName evidence="8">tRNA(Ile)-2-lysyl-cytidine synthase</fullName>
    </alternativeName>
    <alternativeName>
        <fullName evidence="8">tRNA(Ile)-lysidine synthetase</fullName>
    </alternativeName>
</protein>
<dbReference type="InterPro" id="IPR011063">
    <property type="entry name" value="TilS/TtcA_N"/>
</dbReference>
<dbReference type="GO" id="GO:0005524">
    <property type="term" value="F:ATP binding"/>
    <property type="evidence" value="ECO:0007669"/>
    <property type="project" value="UniProtKB-UniRule"/>
</dbReference>
<dbReference type="GO" id="GO:0032267">
    <property type="term" value="F:tRNA(Ile)-lysidine synthase activity"/>
    <property type="evidence" value="ECO:0007669"/>
    <property type="project" value="UniProtKB-EC"/>
</dbReference>
<evidence type="ECO:0000256" key="5">
    <source>
        <dbReference type="ARBA" id="ARBA00022741"/>
    </source>
</evidence>
<dbReference type="PANTHER" id="PTHR43033:SF1">
    <property type="entry name" value="TRNA(ILE)-LYSIDINE SYNTHASE-RELATED"/>
    <property type="match status" value="1"/>
</dbReference>
<evidence type="ECO:0000256" key="1">
    <source>
        <dbReference type="ARBA" id="ARBA00004496"/>
    </source>
</evidence>
<evidence type="ECO:0000313" key="10">
    <source>
        <dbReference type="EMBL" id="NLR73951.1"/>
    </source>
</evidence>
<dbReference type="RefSeq" id="WP_168875600.1">
    <property type="nucleotide sequence ID" value="NZ_JABAIM010000001.1"/>
</dbReference>
<keyword evidence="11" id="KW-1185">Reference proteome</keyword>
<name>A0A847RVV7_9NEIS</name>
<dbReference type="SUPFAM" id="SSF52402">
    <property type="entry name" value="Adenine nucleotide alpha hydrolases-like"/>
    <property type="match status" value="1"/>
</dbReference>
<dbReference type="HAMAP" id="MF_01161">
    <property type="entry name" value="tRNA_Ile_lys_synt"/>
    <property type="match status" value="1"/>
</dbReference>
<dbReference type="GO" id="GO:0005737">
    <property type="term" value="C:cytoplasm"/>
    <property type="evidence" value="ECO:0007669"/>
    <property type="project" value="UniProtKB-SubCell"/>
</dbReference>
<dbReference type="Pfam" id="PF11734">
    <property type="entry name" value="TilS_C"/>
    <property type="match status" value="1"/>
</dbReference>
<dbReference type="InterPro" id="IPR012094">
    <property type="entry name" value="tRNA_Ile_lys_synt"/>
</dbReference>
<evidence type="ECO:0000259" key="9">
    <source>
        <dbReference type="SMART" id="SM00977"/>
    </source>
</evidence>
<keyword evidence="2 8" id="KW-0963">Cytoplasm</keyword>
<dbReference type="SUPFAM" id="SSF56037">
    <property type="entry name" value="PheT/TilS domain"/>
    <property type="match status" value="1"/>
</dbReference>
<dbReference type="InterPro" id="IPR015262">
    <property type="entry name" value="tRNA_Ile_lys_synt_subst-bd"/>
</dbReference>
<evidence type="ECO:0000256" key="7">
    <source>
        <dbReference type="ARBA" id="ARBA00048539"/>
    </source>
</evidence>
<dbReference type="PANTHER" id="PTHR43033">
    <property type="entry name" value="TRNA(ILE)-LYSIDINE SYNTHASE-RELATED"/>
    <property type="match status" value="1"/>
</dbReference>
<comment type="function">
    <text evidence="8">Ligates lysine onto the cytidine present at position 34 of the AUA codon-specific tRNA(Ile) that contains the anticodon CAU, in an ATP-dependent manner. Cytidine is converted to lysidine, thus changing the amino acid specificity of the tRNA from methionine to isoleucine.</text>
</comment>
<dbReference type="NCBIfam" id="TIGR02432">
    <property type="entry name" value="lysidine_TilS_N"/>
    <property type="match status" value="1"/>
</dbReference>
<dbReference type="Pfam" id="PF01171">
    <property type="entry name" value="ATP_bind_3"/>
    <property type="match status" value="1"/>
</dbReference>
<evidence type="ECO:0000256" key="6">
    <source>
        <dbReference type="ARBA" id="ARBA00022840"/>
    </source>
</evidence>
<dbReference type="NCBIfam" id="TIGR02433">
    <property type="entry name" value="lysidine_TilS_C"/>
    <property type="match status" value="1"/>
</dbReference>
<dbReference type="InterPro" id="IPR014729">
    <property type="entry name" value="Rossmann-like_a/b/a_fold"/>
</dbReference>
<dbReference type="GO" id="GO:0006400">
    <property type="term" value="P:tRNA modification"/>
    <property type="evidence" value="ECO:0007669"/>
    <property type="project" value="UniProtKB-UniRule"/>
</dbReference>
<dbReference type="EMBL" id="JABAIM010000001">
    <property type="protein sequence ID" value="NLR73951.1"/>
    <property type="molecule type" value="Genomic_DNA"/>
</dbReference>
<dbReference type="InterPro" id="IPR012795">
    <property type="entry name" value="tRNA_Ile_lys_synt_N"/>
</dbReference>
<dbReference type="AlphaFoldDB" id="A0A847RVV7"/>
<feature type="binding site" evidence="8">
    <location>
        <begin position="28"/>
        <end position="33"/>
    </location>
    <ligand>
        <name>ATP</name>
        <dbReference type="ChEBI" id="CHEBI:30616"/>
    </ligand>
</feature>
<dbReference type="CDD" id="cd01992">
    <property type="entry name" value="TilS_N"/>
    <property type="match status" value="1"/>
</dbReference>
<comment type="subcellular location">
    <subcellularLocation>
        <location evidence="1 8">Cytoplasm</location>
    </subcellularLocation>
</comment>
<evidence type="ECO:0000256" key="3">
    <source>
        <dbReference type="ARBA" id="ARBA00022598"/>
    </source>
</evidence>
<dbReference type="SUPFAM" id="SSF82829">
    <property type="entry name" value="MesJ substrate recognition domain-like"/>
    <property type="match status" value="1"/>
</dbReference>
<dbReference type="EC" id="6.3.4.19" evidence="8"/>
<dbReference type="Gene3D" id="3.40.50.620">
    <property type="entry name" value="HUPs"/>
    <property type="match status" value="1"/>
</dbReference>
<keyword evidence="5 8" id="KW-0547">Nucleotide-binding</keyword>
<proteinExistence type="inferred from homology"/>
<keyword evidence="6 8" id="KW-0067">ATP-binding</keyword>
<evidence type="ECO:0000256" key="4">
    <source>
        <dbReference type="ARBA" id="ARBA00022694"/>
    </source>
</evidence>
<keyword evidence="3 8" id="KW-0436">Ligase</keyword>
<dbReference type="Gene3D" id="1.20.59.20">
    <property type="match status" value="1"/>
</dbReference>
<organism evidence="10 11">
    <name type="scientific">Leeia aquatica</name>
    <dbReference type="NCBI Taxonomy" id="2725557"/>
    <lineage>
        <taxon>Bacteria</taxon>
        <taxon>Pseudomonadati</taxon>
        <taxon>Pseudomonadota</taxon>
        <taxon>Betaproteobacteria</taxon>
        <taxon>Neisseriales</taxon>
        <taxon>Leeiaceae</taxon>
        <taxon>Leeia</taxon>
    </lineage>
</organism>
<sequence>MQASPYHALDEALSRLAEPPRQLWVALSGGLDSVCLLHAAQHWAKAHAVPLAACHVHHGLQAVAEEWVTFCEQLCSRWQIPLTVQRCQVARKGGESLEAVARRHRYQALYQTAEDVLLLAQHQDDQMETLFMQLLRGAGPEGLQGMASEQAVGTLRQLRPWLALPRQTLETYAQQHQLPWVEDPSNQDTRFDRNFWRQQLLPQLAQRYPAYRQTLTRSQWVQQDAAACLAELAEQDRVTVAEGEGLSVAALLALPAHRQRNLLRHQLCVRHQQRPPSWRWLEALREALQAVRPDALLQVSLPGAAGSVRVYRGVLYWVADFTPPREACDWVVQYGDTALPGWGGRVQVRATEQGGWPVAWLGQTLRIAPRQGGEVLKRHAKQPRQTLVKLWQAAGVPPWQRERTPLFHAEGHLVWVPGLGHDHTLQGAADMPGLEVVWRPD</sequence>
<accession>A0A847RVV7</accession>
<comment type="similarity">
    <text evidence="8">Belongs to the tRNA(Ile)-lysidine synthase family.</text>
</comment>
<evidence type="ECO:0000256" key="2">
    <source>
        <dbReference type="ARBA" id="ARBA00022490"/>
    </source>
</evidence>
<feature type="domain" description="Lysidine-tRNA(Ile) synthetase C-terminal" evidence="9">
    <location>
        <begin position="365"/>
        <end position="438"/>
    </location>
</feature>
<comment type="catalytic activity">
    <reaction evidence="7 8">
        <text>cytidine(34) in tRNA(Ile2) + L-lysine + ATP = lysidine(34) in tRNA(Ile2) + AMP + diphosphate + H(+)</text>
        <dbReference type="Rhea" id="RHEA:43744"/>
        <dbReference type="Rhea" id="RHEA-COMP:10625"/>
        <dbReference type="Rhea" id="RHEA-COMP:10670"/>
        <dbReference type="ChEBI" id="CHEBI:15378"/>
        <dbReference type="ChEBI" id="CHEBI:30616"/>
        <dbReference type="ChEBI" id="CHEBI:32551"/>
        <dbReference type="ChEBI" id="CHEBI:33019"/>
        <dbReference type="ChEBI" id="CHEBI:82748"/>
        <dbReference type="ChEBI" id="CHEBI:83665"/>
        <dbReference type="ChEBI" id="CHEBI:456215"/>
        <dbReference type="EC" id="6.3.4.19"/>
    </reaction>
</comment>
<dbReference type="Proteomes" id="UP000587991">
    <property type="component" value="Unassembled WGS sequence"/>
</dbReference>
<dbReference type="Pfam" id="PF09179">
    <property type="entry name" value="TilS"/>
    <property type="match status" value="1"/>
</dbReference>
<dbReference type="SMART" id="SM00977">
    <property type="entry name" value="TilS_C"/>
    <property type="match status" value="1"/>
</dbReference>
<evidence type="ECO:0000313" key="11">
    <source>
        <dbReference type="Proteomes" id="UP000587991"/>
    </source>
</evidence>
<gene>
    <name evidence="8 10" type="primary">tilS</name>
    <name evidence="10" type="ORF">HF682_02100</name>
</gene>
<comment type="domain">
    <text evidence="8">The N-terminal region contains the highly conserved SGGXDS motif, predicted to be a P-loop motif involved in ATP binding.</text>
</comment>
<evidence type="ECO:0000256" key="8">
    <source>
        <dbReference type="HAMAP-Rule" id="MF_01161"/>
    </source>
</evidence>
<dbReference type="InterPro" id="IPR012796">
    <property type="entry name" value="Lysidine-tRNA-synth_C"/>
</dbReference>
<reference evidence="10 11" key="1">
    <citation type="submission" date="2020-04" db="EMBL/GenBank/DDBJ databases">
        <title>Draft genome of Leeia sp. IMCC25680.</title>
        <authorList>
            <person name="Song J."/>
            <person name="Cho J.-C."/>
        </authorList>
    </citation>
    <scope>NUCLEOTIDE SEQUENCE [LARGE SCALE GENOMIC DNA]</scope>
    <source>
        <strain evidence="10 11">IMCC25680</strain>
    </source>
</reference>
<comment type="caution">
    <text evidence="10">The sequence shown here is derived from an EMBL/GenBank/DDBJ whole genome shotgun (WGS) entry which is preliminary data.</text>
</comment>